<dbReference type="PANTHER" id="PTHR36535:SF1">
    <property type="entry name" value="DUF1772 DOMAIN-CONTAINING PROTEIN"/>
    <property type="match status" value="1"/>
</dbReference>
<sequence length="145" mass="15571">MSLQLAAVVAATLFSGAALYITLVEHPARMHLDDAPLLAQWQPSYKRALPIQSGLAIVAGLAGLLAGYVSWDWRWLAGGVVMLANWPFTLLAIAPVNKRLMAMQEREAGAESRAMLIQWGRLHIVRSALGAASTVLFLCGFAATS</sequence>
<organism evidence="2 3">
    <name type="scientific">Novosphingobium rhizovicinum</name>
    <dbReference type="NCBI Taxonomy" id="3228928"/>
    <lineage>
        <taxon>Bacteria</taxon>
        <taxon>Pseudomonadati</taxon>
        <taxon>Pseudomonadota</taxon>
        <taxon>Alphaproteobacteria</taxon>
        <taxon>Sphingomonadales</taxon>
        <taxon>Sphingomonadaceae</taxon>
        <taxon>Novosphingobium</taxon>
    </lineage>
</organism>
<dbReference type="PANTHER" id="PTHR36535">
    <property type="entry name" value="YALI0E30327P"/>
    <property type="match status" value="1"/>
</dbReference>
<feature type="transmembrane region" description="Helical" evidence="1">
    <location>
        <begin position="49"/>
        <end position="69"/>
    </location>
</feature>
<dbReference type="RefSeq" id="WP_367773374.1">
    <property type="nucleotide sequence ID" value="NZ_JBFNXR010000035.1"/>
</dbReference>
<feature type="transmembrane region" description="Helical" evidence="1">
    <location>
        <begin position="75"/>
        <end position="96"/>
    </location>
</feature>
<keyword evidence="1" id="KW-1133">Transmembrane helix</keyword>
<dbReference type="InterPro" id="IPR013901">
    <property type="entry name" value="Anthrone_oxy"/>
</dbReference>
<keyword evidence="1" id="KW-0812">Transmembrane</keyword>
<feature type="transmembrane region" description="Helical" evidence="1">
    <location>
        <begin position="6"/>
        <end position="28"/>
    </location>
</feature>
<gene>
    <name evidence="2" type="ORF">ABUH87_10635</name>
</gene>
<protein>
    <submittedName>
        <fullName evidence="2">DUF1772 domain-containing protein</fullName>
    </submittedName>
</protein>
<dbReference type="Pfam" id="PF08592">
    <property type="entry name" value="Anthrone_oxy"/>
    <property type="match status" value="1"/>
</dbReference>
<evidence type="ECO:0000313" key="2">
    <source>
        <dbReference type="EMBL" id="MEW9855615.1"/>
    </source>
</evidence>
<comment type="caution">
    <text evidence="2">The sequence shown here is derived from an EMBL/GenBank/DDBJ whole genome shotgun (WGS) entry which is preliminary data.</text>
</comment>
<evidence type="ECO:0000256" key="1">
    <source>
        <dbReference type="SAM" id="Phobius"/>
    </source>
</evidence>
<dbReference type="EMBL" id="JBFNXR010000035">
    <property type="protein sequence ID" value="MEW9855615.1"/>
    <property type="molecule type" value="Genomic_DNA"/>
</dbReference>
<proteinExistence type="predicted"/>
<feature type="transmembrane region" description="Helical" evidence="1">
    <location>
        <begin position="123"/>
        <end position="143"/>
    </location>
</feature>
<accession>A0ABV3RC44</accession>
<keyword evidence="3" id="KW-1185">Reference proteome</keyword>
<dbReference type="Proteomes" id="UP001556118">
    <property type="component" value="Unassembled WGS sequence"/>
</dbReference>
<name>A0ABV3RC44_9SPHN</name>
<evidence type="ECO:0000313" key="3">
    <source>
        <dbReference type="Proteomes" id="UP001556118"/>
    </source>
</evidence>
<keyword evidence="1" id="KW-0472">Membrane</keyword>
<reference evidence="2 3" key="1">
    <citation type="submission" date="2024-06" db="EMBL/GenBank/DDBJ databases">
        <title>Novosphingobium rhizovicinus M1R2S20.</title>
        <authorList>
            <person name="Sun J.-Q."/>
        </authorList>
    </citation>
    <scope>NUCLEOTIDE SEQUENCE [LARGE SCALE GENOMIC DNA]</scope>
    <source>
        <strain evidence="2 3">M1R2S20</strain>
    </source>
</reference>